<sequence length="207" mass="23784">MANLKANGVKKAAPVSPIKRPKDLKKIYSYLKGENLRNFTVFVVGVNVLLRAGDLLSLKWSDVLDEDQDIKKKIMMTEEKTDKRREVRFNEDARSALELYKQSIKQLNMEDYIFKSRKGTGPITVKTLHRTIKETCMELGIKGNFGTHTLRKTGAYHIYINNIAENPSIISYLQKILNHSSQATTLRYIGIESEEIDDIFDNLKLFQ</sequence>
<gene>
    <name evidence="3" type="ORF">EK386_13310</name>
</gene>
<dbReference type="InterPro" id="IPR050090">
    <property type="entry name" value="Tyrosine_recombinase_XerCD"/>
</dbReference>
<comment type="caution">
    <text evidence="3">The sequence shown here is derived from an EMBL/GenBank/DDBJ whole genome shotgun (WGS) entry which is preliminary data.</text>
</comment>
<accession>A0A432LAF4</accession>
<keyword evidence="1" id="KW-0233">DNA recombination</keyword>
<dbReference type="GO" id="GO:0015074">
    <property type="term" value="P:DNA integration"/>
    <property type="evidence" value="ECO:0007669"/>
    <property type="project" value="InterPro"/>
</dbReference>
<dbReference type="PANTHER" id="PTHR30349">
    <property type="entry name" value="PHAGE INTEGRASE-RELATED"/>
    <property type="match status" value="1"/>
</dbReference>
<dbReference type="RefSeq" id="WP_126659671.1">
    <property type="nucleotide sequence ID" value="NZ_RYYR01000018.1"/>
</dbReference>
<dbReference type="InterPro" id="IPR002104">
    <property type="entry name" value="Integrase_catalytic"/>
</dbReference>
<feature type="domain" description="Tyr recombinase" evidence="2">
    <location>
        <begin position="10"/>
        <end position="201"/>
    </location>
</feature>
<evidence type="ECO:0000313" key="4">
    <source>
        <dbReference type="Proteomes" id="UP000287910"/>
    </source>
</evidence>
<dbReference type="InterPro" id="IPR013762">
    <property type="entry name" value="Integrase-like_cat_sf"/>
</dbReference>
<dbReference type="EMBL" id="RYYR01000018">
    <property type="protein sequence ID" value="RUL50920.1"/>
    <property type="molecule type" value="Genomic_DNA"/>
</dbReference>
<dbReference type="PROSITE" id="PS51898">
    <property type="entry name" value="TYR_RECOMBINASE"/>
    <property type="match status" value="1"/>
</dbReference>
<dbReference type="AlphaFoldDB" id="A0A432LAF4"/>
<dbReference type="Pfam" id="PF00589">
    <property type="entry name" value="Phage_integrase"/>
    <property type="match status" value="1"/>
</dbReference>
<dbReference type="SUPFAM" id="SSF56349">
    <property type="entry name" value="DNA breaking-rejoining enzymes"/>
    <property type="match status" value="1"/>
</dbReference>
<evidence type="ECO:0000313" key="3">
    <source>
        <dbReference type="EMBL" id="RUL50920.1"/>
    </source>
</evidence>
<dbReference type="GO" id="GO:0006310">
    <property type="term" value="P:DNA recombination"/>
    <property type="evidence" value="ECO:0007669"/>
    <property type="project" value="UniProtKB-KW"/>
</dbReference>
<evidence type="ECO:0000256" key="1">
    <source>
        <dbReference type="ARBA" id="ARBA00023172"/>
    </source>
</evidence>
<dbReference type="Proteomes" id="UP000287910">
    <property type="component" value="Unassembled WGS sequence"/>
</dbReference>
<dbReference type="InterPro" id="IPR011010">
    <property type="entry name" value="DNA_brk_join_enz"/>
</dbReference>
<proteinExistence type="predicted"/>
<keyword evidence="4" id="KW-1185">Reference proteome</keyword>
<dbReference type="GO" id="GO:0003677">
    <property type="term" value="F:DNA binding"/>
    <property type="evidence" value="ECO:0007669"/>
    <property type="project" value="InterPro"/>
</dbReference>
<dbReference type="Gene3D" id="1.10.443.10">
    <property type="entry name" value="Intergrase catalytic core"/>
    <property type="match status" value="1"/>
</dbReference>
<protein>
    <submittedName>
        <fullName evidence="3">Site-specific integrase</fullName>
    </submittedName>
</protein>
<organism evidence="3 4">
    <name type="scientific">Lysinibacillus antri</name>
    <dbReference type="NCBI Taxonomy" id="2498145"/>
    <lineage>
        <taxon>Bacteria</taxon>
        <taxon>Bacillati</taxon>
        <taxon>Bacillota</taxon>
        <taxon>Bacilli</taxon>
        <taxon>Bacillales</taxon>
        <taxon>Bacillaceae</taxon>
        <taxon>Lysinibacillus</taxon>
    </lineage>
</organism>
<name>A0A432LAF4_9BACI</name>
<dbReference type="PANTHER" id="PTHR30349:SF82">
    <property type="entry name" value="INTEGRASE_RECOMBINASE YOEC-RELATED"/>
    <property type="match status" value="1"/>
</dbReference>
<reference evidence="3 4" key="1">
    <citation type="submission" date="2018-12" db="EMBL/GenBank/DDBJ databases">
        <title>Lysinibacillus antri sp. nov., isolated from a cave soil.</title>
        <authorList>
            <person name="Narsing Rao M.P."/>
            <person name="Zhang H."/>
            <person name="Dong Z.-Y."/>
            <person name="Niu X.-K."/>
            <person name="Zhang K."/>
            <person name="Fang B.-Z."/>
            <person name="Kang Y.-Q."/>
            <person name="Xiao M."/>
            <person name="Li W.-J."/>
        </authorList>
    </citation>
    <scope>NUCLEOTIDE SEQUENCE [LARGE SCALE GENOMIC DNA]</scope>
    <source>
        <strain evidence="3 4">SYSU K30002</strain>
    </source>
</reference>
<evidence type="ECO:0000259" key="2">
    <source>
        <dbReference type="PROSITE" id="PS51898"/>
    </source>
</evidence>